<protein>
    <recommendedName>
        <fullName evidence="1">E3 ubiquitin-protein ligase listerin</fullName>
        <ecNumber evidence="1">2.3.2.27</ecNumber>
    </recommendedName>
    <alternativeName>
        <fullName evidence="1">RING-type E3 ubiquitin transferase listerin</fullName>
    </alternativeName>
</protein>
<keyword evidence="1" id="KW-0863">Zinc-finger</keyword>
<dbReference type="InterPro" id="IPR039795">
    <property type="entry name" value="LTN1/Rkr1"/>
</dbReference>
<dbReference type="GO" id="GO:1990116">
    <property type="term" value="P:ribosome-associated ubiquitin-dependent protein catabolic process"/>
    <property type="evidence" value="ECO:0007669"/>
    <property type="project" value="UniProtKB-UniRule"/>
</dbReference>
<dbReference type="GO" id="GO:0061630">
    <property type="term" value="F:ubiquitin protein ligase activity"/>
    <property type="evidence" value="ECO:0007669"/>
    <property type="project" value="UniProtKB-UniRule"/>
</dbReference>
<name>A0AA41RV40_PAPNU</name>
<organism evidence="2 3">
    <name type="scientific">Papaver nudicaule</name>
    <name type="common">Iceland poppy</name>
    <dbReference type="NCBI Taxonomy" id="74823"/>
    <lineage>
        <taxon>Eukaryota</taxon>
        <taxon>Viridiplantae</taxon>
        <taxon>Streptophyta</taxon>
        <taxon>Embryophyta</taxon>
        <taxon>Tracheophyta</taxon>
        <taxon>Spermatophyta</taxon>
        <taxon>Magnoliopsida</taxon>
        <taxon>Ranunculales</taxon>
        <taxon>Papaveraceae</taxon>
        <taxon>Papaveroideae</taxon>
        <taxon>Papaver</taxon>
    </lineage>
</organism>
<dbReference type="PANTHER" id="PTHR12389">
    <property type="entry name" value="ZINC FINGER PROTEIN 294"/>
    <property type="match status" value="1"/>
</dbReference>
<evidence type="ECO:0000313" key="3">
    <source>
        <dbReference type="Proteomes" id="UP001177140"/>
    </source>
</evidence>
<evidence type="ECO:0000256" key="1">
    <source>
        <dbReference type="RuleBase" id="RU367090"/>
    </source>
</evidence>
<dbReference type="Proteomes" id="UP001177140">
    <property type="component" value="Unassembled WGS sequence"/>
</dbReference>
<feature type="non-terminal residue" evidence="2">
    <location>
        <position position="231"/>
    </location>
</feature>
<comment type="subunit">
    <text evidence="1">Component of the ribosome quality control complex (RQC).</text>
</comment>
<dbReference type="GO" id="GO:0008270">
    <property type="term" value="F:zinc ion binding"/>
    <property type="evidence" value="ECO:0007669"/>
    <property type="project" value="UniProtKB-KW"/>
</dbReference>
<dbReference type="GO" id="GO:0005829">
    <property type="term" value="C:cytosol"/>
    <property type="evidence" value="ECO:0007669"/>
    <property type="project" value="UniProtKB-UniRule"/>
</dbReference>
<keyword evidence="1" id="KW-0479">Metal-binding</keyword>
<dbReference type="PANTHER" id="PTHR12389:SF0">
    <property type="entry name" value="E3 UBIQUITIN-PROTEIN LIGASE LISTERIN"/>
    <property type="match status" value="1"/>
</dbReference>
<proteinExistence type="inferred from homology"/>
<feature type="non-terminal residue" evidence="2">
    <location>
        <position position="1"/>
    </location>
</feature>
<accession>A0AA41RV40</accession>
<gene>
    <name evidence="2" type="ORF">MKW94_003851</name>
</gene>
<reference evidence="2" key="1">
    <citation type="submission" date="2022-03" db="EMBL/GenBank/DDBJ databases">
        <title>A functionally conserved STORR gene fusion in Papaver species that diverged 16.8 million years ago.</title>
        <authorList>
            <person name="Catania T."/>
        </authorList>
    </citation>
    <scope>NUCLEOTIDE SEQUENCE</scope>
    <source>
        <strain evidence="2">S-191538</strain>
    </source>
</reference>
<dbReference type="AlphaFoldDB" id="A0AA41RV40"/>
<comment type="catalytic activity">
    <reaction evidence="1">
        <text>S-ubiquitinyl-[E2 ubiquitin-conjugating enzyme]-L-cysteine + [acceptor protein]-L-lysine = [E2 ubiquitin-conjugating enzyme]-L-cysteine + N(6)-ubiquitinyl-[acceptor protein]-L-lysine.</text>
        <dbReference type="EC" id="2.3.2.27"/>
    </reaction>
</comment>
<dbReference type="EMBL" id="JAJJMA010030870">
    <property type="protein sequence ID" value="MCL7024131.1"/>
    <property type="molecule type" value="Genomic_DNA"/>
</dbReference>
<dbReference type="GO" id="GO:0043023">
    <property type="term" value="F:ribosomal large subunit binding"/>
    <property type="evidence" value="ECO:0007669"/>
    <property type="project" value="TreeGrafter"/>
</dbReference>
<evidence type="ECO:0000313" key="2">
    <source>
        <dbReference type="EMBL" id="MCL7024131.1"/>
    </source>
</evidence>
<comment type="caution">
    <text evidence="2">The sequence shown here is derived from an EMBL/GenBank/DDBJ whole genome shotgun (WGS) entry which is preliminary data.</text>
</comment>
<comment type="function">
    <text evidence="1">E3 ubiquitin-protein ligase. Component of the ribosome quality control complex (RQC), a ribosome-associated complex that mediates ubiquitination and extraction of incompletely synthesized nascent chains for proteasomal degradation.</text>
</comment>
<comment type="similarity">
    <text evidence="1">Belongs to the LTN1 family.</text>
</comment>
<sequence length="231" mass="26123">APEHYQFVDFIAKLISKLGFDRVIAGSAQETSSSSLEVQETYSFSRSWLAAEVLCSWKWPGGSALSSFLPLLSEFAKDENSYQAENLLNSIVNTLLDGVLVNDNEEPSFLNVWPASDGEIESIQDPFLRALVSLLLTLFIKDNIWMNDKAAVFLKFLNDKLFFGTTVNSRCLRILPFLTSIIIRRLRRGFTESDEDAPLEFSKENQVHNIIQGWLQRTLSLPPLTVLQTDQ</sequence>
<dbReference type="GO" id="GO:0072344">
    <property type="term" value="P:rescue of stalled ribosome"/>
    <property type="evidence" value="ECO:0007669"/>
    <property type="project" value="UniProtKB-UniRule"/>
</dbReference>
<keyword evidence="3" id="KW-1185">Reference proteome</keyword>
<keyword evidence="1" id="KW-0808">Transferase</keyword>
<comment type="pathway">
    <text evidence="1">Protein modification; protein ubiquitination.</text>
</comment>
<keyword evidence="1" id="KW-0833">Ubl conjugation pathway</keyword>
<dbReference type="GO" id="GO:1990112">
    <property type="term" value="C:RQC complex"/>
    <property type="evidence" value="ECO:0007669"/>
    <property type="project" value="UniProtKB-UniRule"/>
</dbReference>
<keyword evidence="1" id="KW-0862">Zinc</keyword>
<dbReference type="EC" id="2.3.2.27" evidence="1"/>